<keyword evidence="10" id="KW-1185">Reference proteome</keyword>
<comment type="similarity">
    <text evidence="2">Belongs to the glycosyltransferase 28 family.</text>
</comment>
<evidence type="ECO:0000256" key="1">
    <source>
        <dbReference type="ARBA" id="ARBA00004240"/>
    </source>
</evidence>
<name>A0ABD2WYV8_9HYME</name>
<dbReference type="PANTHER" id="PTHR12867:SF6">
    <property type="entry name" value="N-ACETYLGLUCOSAMINYLDIPHOSPHODOLICHOL N-ACETYLGLUCOSAMINYLTRANSFERASE"/>
    <property type="match status" value="1"/>
</dbReference>
<keyword evidence="6" id="KW-0808">Transferase</keyword>
<evidence type="ECO:0000256" key="6">
    <source>
        <dbReference type="ARBA" id="ARBA00022679"/>
    </source>
</evidence>
<dbReference type="AlphaFoldDB" id="A0ABD2WYV8"/>
<dbReference type="GO" id="GO:0004577">
    <property type="term" value="F:N-acetylglucosaminyldiphosphodolichol N-acetylglucosaminyltransferase activity"/>
    <property type="evidence" value="ECO:0007669"/>
    <property type="project" value="UniProtKB-EC"/>
</dbReference>
<evidence type="ECO:0000313" key="9">
    <source>
        <dbReference type="EMBL" id="KAL3398059.1"/>
    </source>
</evidence>
<evidence type="ECO:0000256" key="5">
    <source>
        <dbReference type="ARBA" id="ARBA00022676"/>
    </source>
</evidence>
<organism evidence="9 10">
    <name type="scientific">Trichogramma kaykai</name>
    <dbReference type="NCBI Taxonomy" id="54128"/>
    <lineage>
        <taxon>Eukaryota</taxon>
        <taxon>Metazoa</taxon>
        <taxon>Ecdysozoa</taxon>
        <taxon>Arthropoda</taxon>
        <taxon>Hexapoda</taxon>
        <taxon>Insecta</taxon>
        <taxon>Pterygota</taxon>
        <taxon>Neoptera</taxon>
        <taxon>Endopterygota</taxon>
        <taxon>Hymenoptera</taxon>
        <taxon>Apocrita</taxon>
        <taxon>Proctotrupomorpha</taxon>
        <taxon>Chalcidoidea</taxon>
        <taxon>Trichogrammatidae</taxon>
        <taxon>Trichogramma</taxon>
    </lineage>
</organism>
<evidence type="ECO:0000313" key="10">
    <source>
        <dbReference type="Proteomes" id="UP001627154"/>
    </source>
</evidence>
<gene>
    <name evidence="9" type="ORF">TKK_008278</name>
</gene>
<evidence type="ECO:0000256" key="4">
    <source>
        <dbReference type="ARBA" id="ARBA00017468"/>
    </source>
</evidence>
<evidence type="ECO:0000256" key="7">
    <source>
        <dbReference type="ARBA" id="ARBA00022824"/>
    </source>
</evidence>
<comment type="subcellular location">
    <subcellularLocation>
        <location evidence="1">Endoplasmic reticulum</location>
    </subcellularLocation>
</comment>
<sequence>MENKIVFVTVGTTTFDDLIITVTSDEILHQLNARGYKSLIMQIGESQFVPNCSPRCGFSYIEAFSLKPSLCETMKSADLIISHAGAGSCLEALDLKKPLIVVTNNFLMNDHQVELAKQLCNDGYLYYSTCKNLLELIIKMKLSELKTFPGDKSHAIANVVNKLMGFP</sequence>
<dbReference type="EC" id="2.4.1.141" evidence="3"/>
<keyword evidence="7" id="KW-0256">Endoplasmic reticulum</keyword>
<evidence type="ECO:0000256" key="3">
    <source>
        <dbReference type="ARBA" id="ARBA00012614"/>
    </source>
</evidence>
<dbReference type="SUPFAM" id="SSF53756">
    <property type="entry name" value="UDP-Glycosyltransferase/glycogen phosphorylase"/>
    <property type="match status" value="1"/>
</dbReference>
<evidence type="ECO:0000259" key="8">
    <source>
        <dbReference type="Pfam" id="PF04101"/>
    </source>
</evidence>
<feature type="domain" description="Glycosyl transferase family 28 C-terminal" evidence="8">
    <location>
        <begin position="5"/>
        <end position="153"/>
    </location>
</feature>
<dbReference type="PANTHER" id="PTHR12867">
    <property type="entry name" value="GLYCOSYL TRANSFERASE-RELATED"/>
    <property type="match status" value="1"/>
</dbReference>
<protein>
    <recommendedName>
        <fullName evidence="4">UDP-N-acetylglucosamine transferase subunit ALG13</fullName>
        <ecNumber evidence="3">2.4.1.141</ecNumber>
    </recommendedName>
</protein>
<accession>A0ABD2WYV8</accession>
<reference evidence="9 10" key="1">
    <citation type="journal article" date="2024" name="bioRxiv">
        <title>A reference genome for Trichogramma kaykai: A tiny desert-dwelling parasitoid wasp with competing sex-ratio distorters.</title>
        <authorList>
            <person name="Culotta J."/>
            <person name="Lindsey A.R."/>
        </authorList>
    </citation>
    <scope>NUCLEOTIDE SEQUENCE [LARGE SCALE GENOMIC DNA]</scope>
    <source>
        <strain evidence="9 10">KSX58</strain>
    </source>
</reference>
<dbReference type="Gene3D" id="3.40.50.2000">
    <property type="entry name" value="Glycogen Phosphorylase B"/>
    <property type="match status" value="1"/>
</dbReference>
<dbReference type="Pfam" id="PF04101">
    <property type="entry name" value="Glyco_tran_28_C"/>
    <property type="match status" value="1"/>
</dbReference>
<evidence type="ECO:0000256" key="2">
    <source>
        <dbReference type="ARBA" id="ARBA00006962"/>
    </source>
</evidence>
<comment type="caution">
    <text evidence="9">The sequence shown here is derived from an EMBL/GenBank/DDBJ whole genome shotgun (WGS) entry which is preliminary data.</text>
</comment>
<dbReference type="EMBL" id="JBJJXI010000060">
    <property type="protein sequence ID" value="KAL3398059.1"/>
    <property type="molecule type" value="Genomic_DNA"/>
</dbReference>
<dbReference type="GO" id="GO:0005783">
    <property type="term" value="C:endoplasmic reticulum"/>
    <property type="evidence" value="ECO:0007669"/>
    <property type="project" value="UniProtKB-SubCell"/>
</dbReference>
<proteinExistence type="inferred from homology"/>
<dbReference type="InterPro" id="IPR039042">
    <property type="entry name" value="Alg13-like"/>
</dbReference>
<dbReference type="InterPro" id="IPR007235">
    <property type="entry name" value="Glyco_trans_28_C"/>
</dbReference>
<keyword evidence="5" id="KW-0328">Glycosyltransferase</keyword>
<dbReference type="Proteomes" id="UP001627154">
    <property type="component" value="Unassembled WGS sequence"/>
</dbReference>